<dbReference type="OrthoDB" id="9778168at2"/>
<dbReference type="AlphaFoldDB" id="S2E529"/>
<dbReference type="eggNOG" id="COG1373">
    <property type="taxonomic scope" value="Bacteria"/>
</dbReference>
<comment type="caution">
    <text evidence="1">The sequence shown here is derived from an EMBL/GenBank/DDBJ whole genome shotgun (WGS) entry which is preliminary data.</text>
</comment>
<keyword evidence="2" id="KW-1185">Reference proteome</keyword>
<accession>S2E529</accession>
<evidence type="ECO:0000313" key="2">
    <source>
        <dbReference type="Proteomes" id="UP000006073"/>
    </source>
</evidence>
<gene>
    <name evidence="1" type="ORF">A33Q_0377</name>
</gene>
<evidence type="ECO:0000313" key="1">
    <source>
        <dbReference type="EMBL" id="EOZ99696.1"/>
    </source>
</evidence>
<dbReference type="EMBL" id="ALWO02000011">
    <property type="protein sequence ID" value="EOZ99696.1"/>
    <property type="molecule type" value="Genomic_DNA"/>
</dbReference>
<reference evidence="1 2" key="1">
    <citation type="journal article" date="2013" name="Genome Announc.">
        <title>Draft Genome Sequence of Indibacter alkaliphilus Strain LW1T, Isolated from Lonar Lake, a Haloalkaline Lake in the Buldana District of Maharashtra, India.</title>
        <authorList>
            <person name="Singh A."/>
            <person name="Kumar Jangir P."/>
            <person name="Sharma R."/>
            <person name="Singh A."/>
            <person name="Kumar Pinnaka A."/>
            <person name="Shivaji S."/>
        </authorList>
    </citation>
    <scope>NUCLEOTIDE SEQUENCE [LARGE SCALE GENOMIC DNA]</scope>
    <source>
        <strain evidence="2">CCUG 57479 / KCTC 22604 / LW1</strain>
    </source>
</reference>
<name>S2E529_INDAL</name>
<dbReference type="InterPro" id="IPR027417">
    <property type="entry name" value="P-loop_NTPase"/>
</dbReference>
<sequence>MKTFERNLLEKAKNLIDKFPFLAINGPIQSGKTTLAKMLKPNYQYVNLELPQERNYAKSDPLGFLNTYQNGVIYRAILRALTKGYSRLPKFTFTIQVFCVVY</sequence>
<dbReference type="Proteomes" id="UP000006073">
    <property type="component" value="Unassembled WGS sequence"/>
</dbReference>
<proteinExistence type="predicted"/>
<dbReference type="STRING" id="1189612.A33Q_0377"/>
<dbReference type="SUPFAM" id="SSF52540">
    <property type="entry name" value="P-loop containing nucleoside triphosphate hydrolases"/>
    <property type="match status" value="1"/>
</dbReference>
<protein>
    <submittedName>
        <fullName evidence="1">ATPase protein</fullName>
    </submittedName>
</protein>
<organism evidence="1 2">
    <name type="scientific">Indibacter alkaliphilus (strain CCUG 57479 / KCTC 22604 / LW1)</name>
    <dbReference type="NCBI Taxonomy" id="1189612"/>
    <lineage>
        <taxon>Bacteria</taxon>
        <taxon>Pseudomonadati</taxon>
        <taxon>Bacteroidota</taxon>
        <taxon>Cytophagia</taxon>
        <taxon>Cytophagales</taxon>
        <taxon>Cyclobacteriaceae</taxon>
    </lineage>
</organism>
<dbReference type="RefSeq" id="WP_016254502.1">
    <property type="nucleotide sequence ID" value="NZ_ALWO02000011.1"/>
</dbReference>